<protein>
    <submittedName>
        <fullName evidence="4">KR domain-containing protein</fullName>
    </submittedName>
</protein>
<comment type="caution">
    <text evidence="4">The sequence shown here is derived from an EMBL/GenBank/DDBJ whole genome shotgun (WGS) entry which is preliminary data.</text>
</comment>
<dbReference type="SUPFAM" id="SSF51735">
    <property type="entry name" value="NAD(P)-binding Rossmann-fold domains"/>
    <property type="match status" value="1"/>
</dbReference>
<gene>
    <name evidence="4" type="ORF">C1S70_13825</name>
</gene>
<dbReference type="AlphaFoldDB" id="A0A2K1G0B8"/>
<dbReference type="PRINTS" id="PR00080">
    <property type="entry name" value="SDRFAMILY"/>
</dbReference>
<dbReference type="Proteomes" id="UP000236268">
    <property type="component" value="Unassembled WGS sequence"/>
</dbReference>
<dbReference type="OrthoDB" id="154414at2"/>
<feature type="domain" description="Ketoreductase" evidence="3">
    <location>
        <begin position="11"/>
        <end position="215"/>
    </location>
</feature>
<evidence type="ECO:0000256" key="1">
    <source>
        <dbReference type="ARBA" id="ARBA00006484"/>
    </source>
</evidence>
<proteinExistence type="inferred from homology"/>
<dbReference type="RefSeq" id="WP_038530116.1">
    <property type="nucleotide sequence ID" value="NZ_CP007793.1"/>
</dbReference>
<dbReference type="GO" id="GO:0016491">
    <property type="term" value="F:oxidoreductase activity"/>
    <property type="evidence" value="ECO:0007669"/>
    <property type="project" value="UniProtKB-KW"/>
</dbReference>
<dbReference type="InterPro" id="IPR057326">
    <property type="entry name" value="KR_dom"/>
</dbReference>
<sequence length="250" mass="25403">MVEPSGELVGKRALVTGGSRGIGAAIALALADKGADVAISYERSAERATEVVRAIEAKGRRAVAIQADSADPAAMTALVGRTVEALGGLDILINNAGIARQGMVAEMSLADIDALLNVNVRAAVLVAQAAIPHLKDGGRIVFIGSCLADRITAPGVTVYSMTKSAQIALTHGLARELGPRDITVNLVQPGATNTDMNPADGAHAEILRSQTPLGRYGQPEDVAAAVAFLASPAARQISGATLTVDGGLNA</sequence>
<dbReference type="Gene3D" id="3.40.50.720">
    <property type="entry name" value="NAD(P)-binding Rossmann-like Domain"/>
    <property type="match status" value="1"/>
</dbReference>
<dbReference type="PANTHER" id="PTHR43639">
    <property type="entry name" value="OXIDOREDUCTASE, SHORT-CHAIN DEHYDROGENASE/REDUCTASE FAMILY (AFU_ORTHOLOGUE AFUA_5G02870)"/>
    <property type="match status" value="1"/>
</dbReference>
<dbReference type="Pfam" id="PF13561">
    <property type="entry name" value="adh_short_C2"/>
    <property type="match status" value="1"/>
</dbReference>
<accession>A0A2K1G0B8</accession>
<keyword evidence="2" id="KW-0560">Oxidoreductase</keyword>
<comment type="similarity">
    <text evidence="1">Belongs to the short-chain dehydrogenases/reductases (SDR) family.</text>
</comment>
<organism evidence="4 5">
    <name type="scientific">Azospirillum argentinense</name>
    <dbReference type="NCBI Taxonomy" id="2970906"/>
    <lineage>
        <taxon>Bacteria</taxon>
        <taxon>Pseudomonadati</taxon>
        <taxon>Pseudomonadota</taxon>
        <taxon>Alphaproteobacteria</taxon>
        <taxon>Rhodospirillales</taxon>
        <taxon>Azospirillaceae</taxon>
        <taxon>Azospirillum</taxon>
    </lineage>
</organism>
<dbReference type="FunFam" id="3.40.50.720:FF:000084">
    <property type="entry name" value="Short-chain dehydrogenase reductase"/>
    <property type="match status" value="1"/>
</dbReference>
<evidence type="ECO:0000313" key="4">
    <source>
        <dbReference type="EMBL" id="PNQ98233.1"/>
    </source>
</evidence>
<evidence type="ECO:0000259" key="3">
    <source>
        <dbReference type="SMART" id="SM00822"/>
    </source>
</evidence>
<name>A0A2K1G0B8_9PROT</name>
<evidence type="ECO:0000313" key="5">
    <source>
        <dbReference type="Proteomes" id="UP000236268"/>
    </source>
</evidence>
<dbReference type="PANTHER" id="PTHR43639:SF1">
    <property type="entry name" value="SHORT-CHAIN DEHYDROGENASE_REDUCTASE FAMILY PROTEIN"/>
    <property type="match status" value="1"/>
</dbReference>
<dbReference type="InterPro" id="IPR036291">
    <property type="entry name" value="NAD(P)-bd_dom_sf"/>
</dbReference>
<evidence type="ECO:0000256" key="2">
    <source>
        <dbReference type="ARBA" id="ARBA00023002"/>
    </source>
</evidence>
<dbReference type="PRINTS" id="PR00081">
    <property type="entry name" value="GDHRDH"/>
</dbReference>
<reference evidence="4 5" key="1">
    <citation type="submission" date="2018-01" db="EMBL/GenBank/DDBJ databases">
        <title>Whole genome sequence of Azospirillum brasilense REC3 isolated from strawberry roots.</title>
        <authorList>
            <person name="Fontana C.A."/>
            <person name="Salazar S.M."/>
            <person name="Bassi D."/>
            <person name="Puglisi E."/>
            <person name="Lovaisa N.C."/>
            <person name="Toffoli L.M."/>
            <person name="Pedraza R."/>
            <person name="Cocconcelli P.S."/>
        </authorList>
    </citation>
    <scope>NUCLEOTIDE SEQUENCE [LARGE SCALE GENOMIC DNA]</scope>
    <source>
        <strain evidence="4 5">REC3</strain>
    </source>
</reference>
<dbReference type="InterPro" id="IPR002347">
    <property type="entry name" value="SDR_fam"/>
</dbReference>
<dbReference type="EMBL" id="POWG01000013">
    <property type="protein sequence ID" value="PNQ98233.1"/>
    <property type="molecule type" value="Genomic_DNA"/>
</dbReference>
<dbReference type="SMART" id="SM00822">
    <property type="entry name" value="PKS_KR"/>
    <property type="match status" value="1"/>
</dbReference>